<dbReference type="Proteomes" id="UP001171751">
    <property type="component" value="Unassembled WGS sequence"/>
</dbReference>
<dbReference type="PANTHER" id="PTHR21716:SF53">
    <property type="entry name" value="PERMEASE PERM-RELATED"/>
    <property type="match status" value="1"/>
</dbReference>
<comment type="subcellular location">
    <subcellularLocation>
        <location evidence="1">Cell membrane</location>
        <topology evidence="1">Multi-pass membrane protein</topology>
    </subcellularLocation>
</comment>
<evidence type="ECO:0000313" key="10">
    <source>
        <dbReference type="Proteomes" id="UP001171751"/>
    </source>
</evidence>
<dbReference type="AlphaFoldDB" id="A0AA43UBW8"/>
<evidence type="ECO:0000256" key="6">
    <source>
        <dbReference type="ARBA" id="ARBA00022989"/>
    </source>
</evidence>
<name>A0AA43UBW8_9LACT</name>
<comment type="caution">
    <text evidence="9">The sequence shown here is derived from an EMBL/GenBank/DDBJ whole genome shotgun (WGS) entry which is preliminary data.</text>
</comment>
<feature type="transmembrane region" description="Helical" evidence="8">
    <location>
        <begin position="38"/>
        <end position="63"/>
    </location>
</feature>
<feature type="transmembrane region" description="Helical" evidence="8">
    <location>
        <begin position="339"/>
        <end position="360"/>
    </location>
</feature>
<feature type="transmembrane region" description="Helical" evidence="8">
    <location>
        <begin position="277"/>
        <end position="302"/>
    </location>
</feature>
<keyword evidence="7 8" id="KW-0472">Membrane</keyword>
<accession>A0AA43UBW8</accession>
<dbReference type="PANTHER" id="PTHR21716">
    <property type="entry name" value="TRANSMEMBRANE PROTEIN"/>
    <property type="match status" value="1"/>
</dbReference>
<feature type="transmembrane region" description="Helical" evidence="8">
    <location>
        <begin position="170"/>
        <end position="192"/>
    </location>
</feature>
<evidence type="ECO:0000256" key="5">
    <source>
        <dbReference type="ARBA" id="ARBA00022692"/>
    </source>
</evidence>
<evidence type="ECO:0000256" key="7">
    <source>
        <dbReference type="ARBA" id="ARBA00023136"/>
    </source>
</evidence>
<proteinExistence type="inferred from homology"/>
<reference evidence="9" key="1">
    <citation type="submission" date="2023-07" db="EMBL/GenBank/DDBJ databases">
        <title>Between Cages and Wild: Unraveling the Impact of Captivity on Animal Microbiomes and Antimicrobial Resistance.</title>
        <authorList>
            <person name="Schmartz G.P."/>
            <person name="Rehner J."/>
            <person name="Schuff M.J."/>
            <person name="Becker S.L."/>
            <person name="Kravczyk M."/>
            <person name="Gurevich A."/>
            <person name="Francke R."/>
            <person name="Mueller R."/>
            <person name="Keller V."/>
            <person name="Keller A."/>
        </authorList>
    </citation>
    <scope>NUCLEOTIDE SEQUENCE</scope>
    <source>
        <strain evidence="9">S39M_St_73</strain>
    </source>
</reference>
<keyword evidence="3" id="KW-0813">Transport</keyword>
<dbReference type="EMBL" id="JAUNQW010000006">
    <property type="protein sequence ID" value="MDO5457129.1"/>
    <property type="molecule type" value="Genomic_DNA"/>
</dbReference>
<evidence type="ECO:0000256" key="1">
    <source>
        <dbReference type="ARBA" id="ARBA00004651"/>
    </source>
</evidence>
<gene>
    <name evidence="9" type="ORF">Q4F26_02180</name>
</gene>
<evidence type="ECO:0000256" key="2">
    <source>
        <dbReference type="ARBA" id="ARBA00009773"/>
    </source>
</evidence>
<evidence type="ECO:0000256" key="8">
    <source>
        <dbReference type="SAM" id="Phobius"/>
    </source>
</evidence>
<keyword evidence="5 8" id="KW-0812">Transmembrane</keyword>
<feature type="transmembrane region" description="Helical" evidence="8">
    <location>
        <begin position="75"/>
        <end position="100"/>
    </location>
</feature>
<keyword evidence="10" id="KW-1185">Reference proteome</keyword>
<dbReference type="GO" id="GO:0005886">
    <property type="term" value="C:plasma membrane"/>
    <property type="evidence" value="ECO:0007669"/>
    <property type="project" value="UniProtKB-SubCell"/>
</dbReference>
<sequence>MKSSKWIRFLGGRNLIFTLVVIILAAVALLLLRQINFIFYPLVVVFSNIFIPLLIGLVLYYLFNPIISFFEKKKVPRLVSIILFYLVLILLVIWAFSAAIPALYDQIEMLVQAFPGYIDSLSNSLEPFFSRFISSDNFNQLSAQVNDLLSDLPGQALDFLQGGITGLSNVISSVTNVVITTIFVPVILFFLLKDDKQFADTFINILPPSWRKDFIRVIKQMSNQAGSYVKGQMIVASALGLMTYIGFKIIGLKFAGVLGLTTGLLSVIPYLGPTLSFIPALTIALLDSWFMVVKLLIVWVAVQFIEGNILQPNIMGQQLSIHPLTIIIILFVAGDMAGIFGMIFGVPIYAILKVFILYWFERYKIRYNNYFASEGEEYRLRSIEDLPLADVSKDIKQGNDKKTEDQNKGHKN</sequence>
<feature type="transmembrane region" description="Helical" evidence="8">
    <location>
        <begin position="12"/>
        <end position="32"/>
    </location>
</feature>
<organism evidence="9 10">
    <name type="scientific">Atopococcus tabaci</name>
    <dbReference type="NCBI Taxonomy" id="269774"/>
    <lineage>
        <taxon>Bacteria</taxon>
        <taxon>Bacillati</taxon>
        <taxon>Bacillota</taxon>
        <taxon>Bacilli</taxon>
        <taxon>Lactobacillales</taxon>
        <taxon>Carnobacteriaceae</taxon>
        <taxon>Atopococcus</taxon>
    </lineage>
</organism>
<keyword evidence="4" id="KW-1003">Cell membrane</keyword>
<dbReference type="GO" id="GO:0055085">
    <property type="term" value="P:transmembrane transport"/>
    <property type="evidence" value="ECO:0007669"/>
    <property type="project" value="TreeGrafter"/>
</dbReference>
<keyword evidence="6 8" id="KW-1133">Transmembrane helix</keyword>
<feature type="transmembrane region" description="Helical" evidence="8">
    <location>
        <begin position="314"/>
        <end position="333"/>
    </location>
</feature>
<protein>
    <submittedName>
        <fullName evidence="9">AI-2E family transporter</fullName>
    </submittedName>
</protein>
<evidence type="ECO:0000256" key="3">
    <source>
        <dbReference type="ARBA" id="ARBA00022448"/>
    </source>
</evidence>
<evidence type="ECO:0000313" key="9">
    <source>
        <dbReference type="EMBL" id="MDO5457129.1"/>
    </source>
</evidence>
<dbReference type="InterPro" id="IPR002549">
    <property type="entry name" value="AI-2E-like"/>
</dbReference>
<dbReference type="Pfam" id="PF01594">
    <property type="entry name" value="AI-2E_transport"/>
    <property type="match status" value="1"/>
</dbReference>
<evidence type="ECO:0000256" key="4">
    <source>
        <dbReference type="ARBA" id="ARBA00022475"/>
    </source>
</evidence>
<comment type="similarity">
    <text evidence="2">Belongs to the autoinducer-2 exporter (AI-2E) (TC 2.A.86) family.</text>
</comment>